<accession>A0A1F4ZSC3</accession>
<name>A0A1F4ZSC3_9BACT</name>
<dbReference type="STRING" id="1797263.A2397_03135"/>
<dbReference type="PANTHER" id="PTHR44591">
    <property type="entry name" value="STRESS RESPONSE REGULATOR PROTEIN 1"/>
    <property type="match status" value="1"/>
</dbReference>
<protein>
    <recommendedName>
        <fullName evidence="3">Response regulatory domain-containing protein</fullName>
    </recommendedName>
</protein>
<evidence type="ECO:0000313" key="4">
    <source>
        <dbReference type="EMBL" id="OGD08357.1"/>
    </source>
</evidence>
<dbReference type="InterPro" id="IPR050595">
    <property type="entry name" value="Bact_response_regulator"/>
</dbReference>
<evidence type="ECO:0000256" key="2">
    <source>
        <dbReference type="PROSITE-ProRule" id="PRU00169"/>
    </source>
</evidence>
<proteinExistence type="predicted"/>
<dbReference type="AlphaFoldDB" id="A0A1F4ZSC3"/>
<dbReference type="PROSITE" id="PS50110">
    <property type="entry name" value="RESPONSE_REGULATORY"/>
    <property type="match status" value="1"/>
</dbReference>
<dbReference type="EMBL" id="MEXR01000059">
    <property type="protein sequence ID" value="OGD08357.1"/>
    <property type="molecule type" value="Genomic_DNA"/>
</dbReference>
<sequence>MENTPTPPKKRILVVEDDQFLRDLYEEILATAGFLVEKAVDGEDGYEMMKKGGYDLVLLDIMLPKMDGISILRKFHNEGPGLAPNKAVVILSNLGQESIIGEAINLGARGYMIKSDMTPEQALSEIRRYLSESF</sequence>
<dbReference type="GO" id="GO:0000160">
    <property type="term" value="P:phosphorelay signal transduction system"/>
    <property type="evidence" value="ECO:0007669"/>
    <property type="project" value="InterPro"/>
</dbReference>
<dbReference type="Pfam" id="PF00072">
    <property type="entry name" value="Response_reg"/>
    <property type="match status" value="1"/>
</dbReference>
<dbReference type="Proteomes" id="UP000176424">
    <property type="component" value="Unassembled WGS sequence"/>
</dbReference>
<keyword evidence="1 2" id="KW-0597">Phosphoprotein</keyword>
<dbReference type="InterPro" id="IPR011006">
    <property type="entry name" value="CheY-like_superfamily"/>
</dbReference>
<organism evidence="4 5">
    <name type="scientific">Candidatus Amesbacteria bacterium RIFOXYB1_FULL_44_23</name>
    <dbReference type="NCBI Taxonomy" id="1797263"/>
    <lineage>
        <taxon>Bacteria</taxon>
        <taxon>Candidatus Amesiibacteriota</taxon>
    </lineage>
</organism>
<dbReference type="Gene3D" id="3.40.50.2300">
    <property type="match status" value="1"/>
</dbReference>
<evidence type="ECO:0000259" key="3">
    <source>
        <dbReference type="PROSITE" id="PS50110"/>
    </source>
</evidence>
<evidence type="ECO:0000313" key="5">
    <source>
        <dbReference type="Proteomes" id="UP000176424"/>
    </source>
</evidence>
<gene>
    <name evidence="4" type="ORF">A2397_03135</name>
</gene>
<reference evidence="4 5" key="1">
    <citation type="journal article" date="2016" name="Nat. Commun.">
        <title>Thousands of microbial genomes shed light on interconnected biogeochemical processes in an aquifer system.</title>
        <authorList>
            <person name="Anantharaman K."/>
            <person name="Brown C.T."/>
            <person name="Hug L.A."/>
            <person name="Sharon I."/>
            <person name="Castelle C.J."/>
            <person name="Probst A.J."/>
            <person name="Thomas B.C."/>
            <person name="Singh A."/>
            <person name="Wilkins M.J."/>
            <person name="Karaoz U."/>
            <person name="Brodie E.L."/>
            <person name="Williams K.H."/>
            <person name="Hubbard S.S."/>
            <person name="Banfield J.F."/>
        </authorList>
    </citation>
    <scope>NUCLEOTIDE SEQUENCE [LARGE SCALE GENOMIC DNA]</scope>
</reference>
<dbReference type="InterPro" id="IPR001789">
    <property type="entry name" value="Sig_transdc_resp-reg_receiver"/>
</dbReference>
<evidence type="ECO:0000256" key="1">
    <source>
        <dbReference type="ARBA" id="ARBA00022553"/>
    </source>
</evidence>
<dbReference type="SUPFAM" id="SSF52172">
    <property type="entry name" value="CheY-like"/>
    <property type="match status" value="1"/>
</dbReference>
<feature type="modified residue" description="4-aspartylphosphate" evidence="2">
    <location>
        <position position="60"/>
    </location>
</feature>
<dbReference type="SMART" id="SM00448">
    <property type="entry name" value="REC"/>
    <property type="match status" value="1"/>
</dbReference>
<comment type="caution">
    <text evidence="4">The sequence shown here is derived from an EMBL/GenBank/DDBJ whole genome shotgun (WGS) entry which is preliminary data.</text>
</comment>
<dbReference type="PANTHER" id="PTHR44591:SF3">
    <property type="entry name" value="RESPONSE REGULATORY DOMAIN-CONTAINING PROTEIN"/>
    <property type="match status" value="1"/>
</dbReference>
<feature type="domain" description="Response regulatory" evidence="3">
    <location>
        <begin position="11"/>
        <end position="129"/>
    </location>
</feature>